<dbReference type="HOGENOM" id="CLU_064261_0_0_0"/>
<comment type="caution">
    <text evidence="2">The sequence shown here is derived from an EMBL/GenBank/DDBJ whole genome shotgun (WGS) entry which is preliminary data.</text>
</comment>
<proteinExistence type="predicted"/>
<dbReference type="Pfam" id="PF03865">
    <property type="entry name" value="ShlB"/>
    <property type="match status" value="1"/>
</dbReference>
<dbReference type="GO" id="GO:0046819">
    <property type="term" value="P:protein secretion by the type V secretion system"/>
    <property type="evidence" value="ECO:0007669"/>
    <property type="project" value="TreeGrafter"/>
</dbReference>
<dbReference type="InterPro" id="IPR005565">
    <property type="entry name" value="Hemolysn_activator_HlyB_C"/>
</dbReference>
<dbReference type="PATRIC" id="fig|997347.4.peg.2008"/>
<evidence type="ECO:0000259" key="1">
    <source>
        <dbReference type="Pfam" id="PF03865"/>
    </source>
</evidence>
<dbReference type="GO" id="GO:0008320">
    <property type="term" value="F:protein transmembrane transporter activity"/>
    <property type="evidence" value="ECO:0007669"/>
    <property type="project" value="TreeGrafter"/>
</dbReference>
<gene>
    <name evidence="2" type="ORF">HMPREF9094_2185</name>
</gene>
<accession>F9EQI0</accession>
<keyword evidence="3" id="KW-1185">Reference proteome</keyword>
<dbReference type="PANTHER" id="PTHR34597">
    <property type="entry name" value="SLR1661 PROTEIN"/>
    <property type="match status" value="1"/>
</dbReference>
<dbReference type="STRING" id="76859.RN98_10100"/>
<dbReference type="EMBL" id="AFQD01000410">
    <property type="protein sequence ID" value="EGQ78788.1"/>
    <property type="molecule type" value="Genomic_DNA"/>
</dbReference>
<feature type="domain" description="Haemolysin activator HlyB C-terminal" evidence="1">
    <location>
        <begin position="11"/>
        <end position="319"/>
    </location>
</feature>
<name>F9EQI0_9FUSO</name>
<evidence type="ECO:0000313" key="2">
    <source>
        <dbReference type="EMBL" id="EGQ78788.1"/>
    </source>
</evidence>
<dbReference type="AlphaFoldDB" id="F9EQI0"/>
<protein>
    <submittedName>
        <fullName evidence="2">TPS family two-partner secretion family protein TpsB</fullName>
    </submittedName>
</protein>
<organism evidence="2 3">
    <name type="scientific">Fusobacterium animalis ATCC 51191</name>
    <dbReference type="NCBI Taxonomy" id="997347"/>
    <lineage>
        <taxon>Bacteria</taxon>
        <taxon>Fusobacteriati</taxon>
        <taxon>Fusobacteriota</taxon>
        <taxon>Fusobacteriia</taxon>
        <taxon>Fusobacteriales</taxon>
        <taxon>Fusobacteriaceae</taxon>
        <taxon>Fusobacterium</taxon>
    </lineage>
</organism>
<sequence length="356" mass="41868">MDIKASDKDNYSNIYIKRDNKPISLGINYNDLGQYDTSRHRLRYFLNTHNIFGLNESLDFSYQNKLQRQYKERDTKNFSLGISVPFKYWTFSYNYDSSEYLRTINIYNRKYRATGKTKNQTFGLRKMLHRNENHKIDIGARITLKDSKNYIDDVRLVSSSRNLSVLTVDTTYTGRILSGLLSTNMGVSFGLKRFGANKDNQEWYRNEYTPKAQFRRYNINISWYKPIDKFYYKANIGGQYSKDILYSQEKIGIGDDTTVRGFKDESTQGDKGFYIRNEIGYRGNQFLEPYIAYDYGRIFNNKVNEDKVETLQGVAIGIKAYFKGFEGSFTLAKPIDKPRYFRNNKAVAYTTVTYRF</sequence>
<dbReference type="InterPro" id="IPR051544">
    <property type="entry name" value="TPS_OM_transporter"/>
</dbReference>
<evidence type="ECO:0000313" key="3">
    <source>
        <dbReference type="Proteomes" id="UP000005392"/>
    </source>
</evidence>
<dbReference type="GO" id="GO:0098046">
    <property type="term" value="C:type V protein secretion system complex"/>
    <property type="evidence" value="ECO:0007669"/>
    <property type="project" value="TreeGrafter"/>
</dbReference>
<dbReference type="PANTHER" id="PTHR34597:SF3">
    <property type="entry name" value="OUTER MEMBRANE TRANSPORTER CDIB"/>
    <property type="match status" value="1"/>
</dbReference>
<dbReference type="Proteomes" id="UP000005392">
    <property type="component" value="Unassembled WGS sequence"/>
</dbReference>
<reference evidence="2 3" key="1">
    <citation type="submission" date="2011-05" db="EMBL/GenBank/DDBJ databases">
        <authorList>
            <person name="Muzny D."/>
            <person name="Qin X."/>
            <person name="Deng J."/>
            <person name="Jiang H."/>
            <person name="Liu Y."/>
            <person name="Qu J."/>
            <person name="Song X.-Z."/>
            <person name="Zhang L."/>
            <person name="Thornton R."/>
            <person name="Coyle M."/>
            <person name="Francisco L."/>
            <person name="Jackson L."/>
            <person name="Javaid M."/>
            <person name="Korchina V."/>
            <person name="Kovar C."/>
            <person name="Mata R."/>
            <person name="Mathew T."/>
            <person name="Ngo R."/>
            <person name="Nguyen L."/>
            <person name="Nguyen N."/>
            <person name="Okwuonu G."/>
            <person name="Ongeri F."/>
            <person name="Pham C."/>
            <person name="Simmons D."/>
            <person name="Wilczek-Boney K."/>
            <person name="Hale W."/>
            <person name="Jakkamsetti A."/>
            <person name="Pham P."/>
            <person name="Ruth R."/>
            <person name="San Lucas F."/>
            <person name="Warren J."/>
            <person name="Zhang J."/>
            <person name="Zhao Z."/>
            <person name="Zhou C."/>
            <person name="Zhu D."/>
            <person name="Lee S."/>
            <person name="Bess C."/>
            <person name="Blankenburg K."/>
            <person name="Forbes L."/>
            <person name="Fu Q."/>
            <person name="Gubbala S."/>
            <person name="Hirani K."/>
            <person name="Jayaseelan J.C."/>
            <person name="Lara F."/>
            <person name="Munidasa M."/>
            <person name="Palculict T."/>
            <person name="Patil S."/>
            <person name="Pu L.-L."/>
            <person name="Saada N."/>
            <person name="Tang L."/>
            <person name="Weissenberger G."/>
            <person name="Zhu Y."/>
            <person name="Hemphill L."/>
            <person name="Shang Y."/>
            <person name="Youmans B."/>
            <person name="Ayvaz T."/>
            <person name="Ross M."/>
            <person name="Santibanez J."/>
            <person name="Aqrawi P."/>
            <person name="Gross S."/>
            <person name="Joshi V."/>
            <person name="Fowler G."/>
            <person name="Nazareth L."/>
            <person name="Reid J."/>
            <person name="Worley K."/>
            <person name="Petrosino J."/>
            <person name="Highlander S."/>
            <person name="Gibbs R."/>
        </authorList>
    </citation>
    <scope>NUCLEOTIDE SEQUENCE [LARGE SCALE GENOMIC DNA]</scope>
    <source>
        <strain evidence="2 3">ATCC 51191</strain>
    </source>
</reference>
<dbReference type="Gene3D" id="2.40.160.50">
    <property type="entry name" value="membrane protein fhac: a member of the omp85/tpsb transporter family"/>
    <property type="match status" value="1"/>
</dbReference>